<comment type="caution">
    <text evidence="3">The sequence shown here is derived from an EMBL/GenBank/DDBJ whole genome shotgun (WGS) entry which is preliminary data.</text>
</comment>
<keyword evidence="4" id="KW-1185">Reference proteome</keyword>
<dbReference type="Gene3D" id="2.30.40.10">
    <property type="entry name" value="Urease, subunit C, domain 1"/>
    <property type="match status" value="1"/>
</dbReference>
<feature type="chain" id="PRO_5047331818" evidence="1">
    <location>
        <begin position="22"/>
        <end position="437"/>
    </location>
</feature>
<dbReference type="InterPro" id="IPR032466">
    <property type="entry name" value="Metal_Hydrolase"/>
</dbReference>
<name>A0ABS9KB65_9BACT</name>
<reference evidence="3" key="1">
    <citation type="submission" date="2022-01" db="EMBL/GenBank/DDBJ databases">
        <authorList>
            <person name="Wang Y."/>
        </authorList>
    </citation>
    <scope>NUCLEOTIDE SEQUENCE</scope>
    <source>
        <strain evidence="3">WB101</strain>
    </source>
</reference>
<dbReference type="InterPro" id="IPR006680">
    <property type="entry name" value="Amidohydro-rel"/>
</dbReference>
<evidence type="ECO:0000259" key="2">
    <source>
        <dbReference type="Pfam" id="PF01979"/>
    </source>
</evidence>
<feature type="signal peptide" evidence="1">
    <location>
        <begin position="1"/>
        <end position="21"/>
    </location>
</feature>
<dbReference type="InterPro" id="IPR011059">
    <property type="entry name" value="Metal-dep_hydrolase_composite"/>
</dbReference>
<dbReference type="PANTHER" id="PTHR43135">
    <property type="entry name" value="ALPHA-D-RIBOSE 1-METHYLPHOSPHONATE 5-TRIPHOSPHATE DIPHOSPHATASE"/>
    <property type="match status" value="1"/>
</dbReference>
<evidence type="ECO:0000256" key="1">
    <source>
        <dbReference type="SAM" id="SignalP"/>
    </source>
</evidence>
<dbReference type="InterPro" id="IPR051781">
    <property type="entry name" value="Metallo-dep_Hydrolase"/>
</dbReference>
<dbReference type="EMBL" id="JAKLWS010000005">
    <property type="protein sequence ID" value="MCG2588092.1"/>
    <property type="molecule type" value="Genomic_DNA"/>
</dbReference>
<dbReference type="Pfam" id="PF01979">
    <property type="entry name" value="Amidohydro_1"/>
    <property type="match status" value="1"/>
</dbReference>
<organism evidence="3 4">
    <name type="scientific">Rhodohalobacter sulfatireducens</name>
    <dbReference type="NCBI Taxonomy" id="2911366"/>
    <lineage>
        <taxon>Bacteria</taxon>
        <taxon>Pseudomonadati</taxon>
        <taxon>Balneolota</taxon>
        <taxon>Balneolia</taxon>
        <taxon>Balneolales</taxon>
        <taxon>Balneolaceae</taxon>
        <taxon>Rhodohalobacter</taxon>
    </lineage>
</organism>
<dbReference type="SUPFAM" id="SSF51556">
    <property type="entry name" value="Metallo-dependent hydrolases"/>
    <property type="match status" value="1"/>
</dbReference>
<dbReference type="Gene3D" id="3.20.20.140">
    <property type="entry name" value="Metal-dependent hydrolases"/>
    <property type="match status" value="1"/>
</dbReference>
<reference evidence="3" key="2">
    <citation type="submission" date="2024-05" db="EMBL/GenBank/DDBJ databases">
        <title>Rhodohalobacter halophilus gen. nov., sp. nov., a moderately halophilic member of the family Balneolaceae.</title>
        <authorList>
            <person name="Xia J."/>
        </authorList>
    </citation>
    <scope>NUCLEOTIDE SEQUENCE</scope>
    <source>
        <strain evidence="3">WB101</strain>
    </source>
</reference>
<dbReference type="PANTHER" id="PTHR43135:SF3">
    <property type="entry name" value="ALPHA-D-RIBOSE 1-METHYLPHOSPHONATE 5-TRIPHOSPHATE DIPHOSPHATASE"/>
    <property type="match status" value="1"/>
</dbReference>
<dbReference type="RefSeq" id="WP_237852936.1">
    <property type="nucleotide sequence ID" value="NZ_JAKLWS010000005.1"/>
</dbReference>
<keyword evidence="1" id="KW-0732">Signal</keyword>
<feature type="domain" description="Amidohydrolase-related" evidence="2">
    <location>
        <begin position="307"/>
        <end position="413"/>
    </location>
</feature>
<protein>
    <submittedName>
        <fullName evidence="3">Amidohydrolase family protein</fullName>
    </submittedName>
</protein>
<gene>
    <name evidence="3" type="ORF">L6773_05915</name>
</gene>
<proteinExistence type="predicted"/>
<dbReference type="Proteomes" id="UP001165366">
    <property type="component" value="Unassembled WGS sequence"/>
</dbReference>
<evidence type="ECO:0000313" key="3">
    <source>
        <dbReference type="EMBL" id="MCG2588092.1"/>
    </source>
</evidence>
<accession>A0ABS9KB65</accession>
<dbReference type="SUPFAM" id="SSF51338">
    <property type="entry name" value="Composite domain of metallo-dependent hydrolases"/>
    <property type="match status" value="1"/>
</dbReference>
<sequence>MKKAVLVTITFLCMGVQILFAQITEKPEFGKFAITNATIHTVTNGTIEGGIVLIEDHTITMVGENVKIPTDYQVIDASGKHVYPGFFDANTRLGLEEVGSIDLTQDFNEVGDFNPHMMAFTAVNPNSVAIPVTRVNGITNVVSIPSSGGIAGKAALLDLWGYTPDDMAMERSAGLHIEWPSALKGGFWDDRSDEEVQKEYEEELKELNEFWKEAVFYNEMWRQYDLDPEGRKQPDKNIKMEAMREVVNGEVPVIISVNHEKNIKNALEWTNDKEEIHFIFTGVNEGWRVAEELAEAEIPVVTTSLYNITRDYDNYQRPYQNAGLMAEAGVKVMISTGEGVENVRNVGFHAGYAATYGMGKEEALKAVTIHPAEAFGVADELGSIEEGKKANLFIADGDPFEALTKIEHVFINGYKIPMTSRHDQLFEQFLDRDAVNR</sequence>
<evidence type="ECO:0000313" key="4">
    <source>
        <dbReference type="Proteomes" id="UP001165366"/>
    </source>
</evidence>